<dbReference type="PANTHER" id="PTHR43190:SF3">
    <property type="entry name" value="N-ACETYL-D-GLUCOSAMINE KINASE"/>
    <property type="match status" value="1"/>
</dbReference>
<dbReference type="CDD" id="cd24082">
    <property type="entry name" value="ASKHA_NBD_GspK-like"/>
    <property type="match status" value="1"/>
</dbReference>
<dbReference type="Gene3D" id="3.30.420.40">
    <property type="match status" value="2"/>
</dbReference>
<evidence type="ECO:0000259" key="1">
    <source>
        <dbReference type="Pfam" id="PF01869"/>
    </source>
</evidence>
<dbReference type="RefSeq" id="WP_268074398.1">
    <property type="nucleotide sequence ID" value="NZ_CP109965.1"/>
</dbReference>
<dbReference type="InterPro" id="IPR052519">
    <property type="entry name" value="Euk-type_GlcNAc_Kinase"/>
</dbReference>
<dbReference type="SUPFAM" id="SSF53067">
    <property type="entry name" value="Actin-like ATPase domain"/>
    <property type="match status" value="2"/>
</dbReference>
<dbReference type="InterPro" id="IPR002731">
    <property type="entry name" value="ATPase_BadF"/>
</dbReference>
<gene>
    <name evidence="2" type="ORF">OLW01_13285</name>
</gene>
<protein>
    <submittedName>
        <fullName evidence="2">ATPase</fullName>
    </submittedName>
</protein>
<dbReference type="EMBL" id="CP109965">
    <property type="protein sequence ID" value="WAJ70098.1"/>
    <property type="molecule type" value="Genomic_DNA"/>
</dbReference>
<name>A0ABY7AKM2_9ALTE</name>
<sequence>MTLSNLLIAIDAGGTKCHAILYDTAQQKTLAQVKTGSANLASNYSSALSNIQQACTDVLKQVGLTDSNLAKLAVYAGLAGVNFPQIAKKLSQWQHPFKSFGFTTDLHLACYGAHQNSQGNVIIVGTGSCGIAISKTKSVVLGGYGHKLGDQASGAWIGQQAVQVSLLTLDGLLKPNVLTQAICNVSQINSPAELSQYWHTANPAQFSELADIVFSCAQQQDEQAILIINQAARYIEQLFNQLLKTQAGPTCIVGGISKRITPWLSQSVKTQLSEAQTEPVYGALTLYQNPALCLN</sequence>
<proteinExistence type="predicted"/>
<dbReference type="PANTHER" id="PTHR43190">
    <property type="entry name" value="N-ACETYL-D-GLUCOSAMINE KINASE"/>
    <property type="match status" value="1"/>
</dbReference>
<feature type="domain" description="ATPase BadF/BadG/BcrA/BcrD type" evidence="1">
    <location>
        <begin position="10"/>
        <end position="284"/>
    </location>
</feature>
<dbReference type="Proteomes" id="UP001163726">
    <property type="component" value="Chromosome"/>
</dbReference>
<keyword evidence="3" id="KW-1185">Reference proteome</keyword>
<evidence type="ECO:0000313" key="2">
    <source>
        <dbReference type="EMBL" id="WAJ70098.1"/>
    </source>
</evidence>
<dbReference type="Pfam" id="PF01869">
    <property type="entry name" value="BcrAD_BadFG"/>
    <property type="match status" value="1"/>
</dbReference>
<evidence type="ECO:0000313" key="3">
    <source>
        <dbReference type="Proteomes" id="UP001163726"/>
    </source>
</evidence>
<accession>A0ABY7AKM2</accession>
<organism evidence="2 3">
    <name type="scientific">Catenovulum adriaticum</name>
    <dbReference type="NCBI Taxonomy" id="2984846"/>
    <lineage>
        <taxon>Bacteria</taxon>
        <taxon>Pseudomonadati</taxon>
        <taxon>Pseudomonadota</taxon>
        <taxon>Gammaproteobacteria</taxon>
        <taxon>Alteromonadales</taxon>
        <taxon>Alteromonadaceae</taxon>
        <taxon>Catenovulum</taxon>
    </lineage>
</organism>
<reference evidence="2" key="1">
    <citation type="submission" date="2022-10" db="EMBL/GenBank/DDBJ databases">
        <title>Catenovulum adriacola sp. nov. isolated in the Harbour of Susak.</title>
        <authorList>
            <person name="Schoch T."/>
            <person name="Reich S.J."/>
            <person name="Stoeferle S."/>
            <person name="Flaiz M."/>
            <person name="Kazda M."/>
            <person name="Riedel C.U."/>
            <person name="Duerre P."/>
        </authorList>
    </citation>
    <scope>NUCLEOTIDE SEQUENCE</scope>
    <source>
        <strain evidence="2">TS8</strain>
    </source>
</reference>
<dbReference type="InterPro" id="IPR043129">
    <property type="entry name" value="ATPase_NBD"/>
</dbReference>